<comment type="similarity">
    <text evidence="2">Belongs to the Mediator complex subunit 22 family.</text>
</comment>
<dbReference type="PANTHER" id="PTHR12434">
    <property type="entry name" value="MEDIATOR OF RNA POLYMERASE II TRANSCRIPTION SUBUNIT 22"/>
    <property type="match status" value="1"/>
</dbReference>
<dbReference type="GO" id="GO:0006357">
    <property type="term" value="P:regulation of transcription by RNA polymerase II"/>
    <property type="evidence" value="ECO:0007669"/>
    <property type="project" value="InterPro"/>
</dbReference>
<dbReference type="InParanoid" id="A0A5J5EZB1"/>
<dbReference type="InterPro" id="IPR009332">
    <property type="entry name" value="Med22"/>
</dbReference>
<evidence type="ECO:0000256" key="3">
    <source>
        <dbReference type="ARBA" id="ARBA00023015"/>
    </source>
</evidence>
<dbReference type="Gene3D" id="6.10.280.160">
    <property type="entry name" value="Mediator of RNA polymerase II transcription subunit 22"/>
    <property type="match status" value="1"/>
</dbReference>
<dbReference type="PANTHER" id="PTHR12434:SF6">
    <property type="entry name" value="MEDIATOR OF RNA POLYMERASE II TRANSCRIPTION SUBUNIT 22"/>
    <property type="match status" value="1"/>
</dbReference>
<protein>
    <submittedName>
        <fullName evidence="6">Surfeit locus protein 5 subunit 22 of mediator complex-domain-containing protein</fullName>
    </submittedName>
</protein>
<name>A0A5J5EZB1_9PEZI</name>
<keyword evidence="4" id="KW-0804">Transcription</keyword>
<evidence type="ECO:0000256" key="5">
    <source>
        <dbReference type="ARBA" id="ARBA00023242"/>
    </source>
</evidence>
<evidence type="ECO:0000256" key="4">
    <source>
        <dbReference type="ARBA" id="ARBA00023163"/>
    </source>
</evidence>
<dbReference type="EMBL" id="VXIS01000069">
    <property type="protein sequence ID" value="KAA8908357.1"/>
    <property type="molecule type" value="Genomic_DNA"/>
</dbReference>
<comment type="caution">
    <text evidence="6">The sequence shown here is derived from an EMBL/GenBank/DDBJ whole genome shotgun (WGS) entry which is preliminary data.</text>
</comment>
<keyword evidence="5" id="KW-0539">Nucleus</keyword>
<proteinExistence type="inferred from homology"/>
<comment type="subcellular location">
    <subcellularLocation>
        <location evidence="1">Nucleus</location>
    </subcellularLocation>
</comment>
<evidence type="ECO:0000313" key="6">
    <source>
        <dbReference type="EMBL" id="KAA8908357.1"/>
    </source>
</evidence>
<dbReference type="GO" id="GO:0016592">
    <property type="term" value="C:mediator complex"/>
    <property type="evidence" value="ECO:0007669"/>
    <property type="project" value="InterPro"/>
</dbReference>
<evidence type="ECO:0000256" key="1">
    <source>
        <dbReference type="ARBA" id="ARBA00004123"/>
    </source>
</evidence>
<evidence type="ECO:0000313" key="7">
    <source>
        <dbReference type="Proteomes" id="UP000326924"/>
    </source>
</evidence>
<accession>A0A5J5EZB1</accession>
<sequence length="135" mass="14681">MSYDPNAGYRALQGRVTENLDTLLKRFEAISQLAPVRKPSEANPTQMDEKDRTQAAAEAYQIETHASSMIRAAEDLSALTRSLKEAWLFGQLGSGFEAGATQSDEDARIVGEMFKDATVKAVKVGGEEEGGAEKR</sequence>
<reference evidence="6 7" key="1">
    <citation type="submission" date="2019-09" db="EMBL/GenBank/DDBJ databases">
        <title>Draft genome of the ectomycorrhizal ascomycete Sphaerosporella brunnea.</title>
        <authorList>
            <consortium name="DOE Joint Genome Institute"/>
            <person name="Benucci G.M."/>
            <person name="Marozzi G."/>
            <person name="Antonielli L."/>
            <person name="Sanchez S."/>
            <person name="Marco P."/>
            <person name="Wang X."/>
            <person name="Falini L.B."/>
            <person name="Barry K."/>
            <person name="Haridas S."/>
            <person name="Lipzen A."/>
            <person name="Labutti K."/>
            <person name="Grigoriev I.V."/>
            <person name="Murat C."/>
            <person name="Martin F."/>
            <person name="Albertini E."/>
            <person name="Donnini D."/>
            <person name="Bonito G."/>
        </authorList>
    </citation>
    <scope>NUCLEOTIDE SEQUENCE [LARGE SCALE GENOMIC DNA]</scope>
    <source>
        <strain evidence="6 7">Sb_GMNB300</strain>
    </source>
</reference>
<dbReference type="OrthoDB" id="203279at2759"/>
<gene>
    <name evidence="6" type="ORF">FN846DRAFT_1021038</name>
</gene>
<dbReference type="Proteomes" id="UP000326924">
    <property type="component" value="Unassembled WGS sequence"/>
</dbReference>
<organism evidence="6 7">
    <name type="scientific">Sphaerosporella brunnea</name>
    <dbReference type="NCBI Taxonomy" id="1250544"/>
    <lineage>
        <taxon>Eukaryota</taxon>
        <taxon>Fungi</taxon>
        <taxon>Dikarya</taxon>
        <taxon>Ascomycota</taxon>
        <taxon>Pezizomycotina</taxon>
        <taxon>Pezizomycetes</taxon>
        <taxon>Pezizales</taxon>
        <taxon>Pyronemataceae</taxon>
        <taxon>Sphaerosporella</taxon>
    </lineage>
</organism>
<keyword evidence="3" id="KW-0805">Transcription regulation</keyword>
<dbReference type="GO" id="GO:0003712">
    <property type="term" value="F:transcription coregulator activity"/>
    <property type="evidence" value="ECO:0007669"/>
    <property type="project" value="InterPro"/>
</dbReference>
<dbReference type="Pfam" id="PF06179">
    <property type="entry name" value="Med22"/>
    <property type="match status" value="1"/>
</dbReference>
<dbReference type="AlphaFoldDB" id="A0A5J5EZB1"/>
<evidence type="ECO:0000256" key="2">
    <source>
        <dbReference type="ARBA" id="ARBA00005942"/>
    </source>
</evidence>
<keyword evidence="7" id="KW-1185">Reference proteome</keyword>